<accession>B5HS92</accession>
<protein>
    <submittedName>
        <fullName evidence="2">Uncharacterized protein</fullName>
    </submittedName>
</protein>
<evidence type="ECO:0000313" key="2">
    <source>
        <dbReference type="EMBL" id="EDY55697.2"/>
    </source>
</evidence>
<evidence type="ECO:0000313" key="3">
    <source>
        <dbReference type="Proteomes" id="UP000002785"/>
    </source>
</evidence>
<gene>
    <name evidence="2" type="ORF">SSEG_02277</name>
</gene>
<keyword evidence="3" id="KW-1185">Reference proteome</keyword>
<dbReference type="eggNOG" id="ENOG502ZRCB">
    <property type="taxonomic scope" value="Bacteria"/>
</dbReference>
<sequence length="149" mass="15957">MAAHLAAAVVTAASTSQLDTARVLDLALDGTTLALHDCHNVRQGCTTHPVPVWAQPLLRAAAFTHLLAAGERGSTLFADPLGARGLPSLRDFAEHLKLRPPQPPPSRGKPRTGQQQTATIWPVSGAHHARRWTAEENMQGCPQPPGYRT</sequence>
<dbReference type="EMBL" id="CM000951">
    <property type="protein sequence ID" value="EDY55697.2"/>
    <property type="molecule type" value="Genomic_DNA"/>
</dbReference>
<dbReference type="HOGENOM" id="CLU_1748689_0_0_11"/>
<dbReference type="OrthoDB" id="4324681at2"/>
<organism evidence="2 3">
    <name type="scientific">Streptomyces sviceus (strain ATCC 29083 / DSM 924 / JCM 4929 / NBRC 13980 / NCIMB 11184 / NRRL 5439 / UC 5370)</name>
    <dbReference type="NCBI Taxonomy" id="463191"/>
    <lineage>
        <taxon>Bacteria</taxon>
        <taxon>Bacillati</taxon>
        <taxon>Actinomycetota</taxon>
        <taxon>Actinomycetes</taxon>
        <taxon>Kitasatosporales</taxon>
        <taxon>Streptomycetaceae</taxon>
        <taxon>Streptomyces</taxon>
    </lineage>
</organism>
<feature type="region of interest" description="Disordered" evidence="1">
    <location>
        <begin position="96"/>
        <end position="128"/>
    </location>
</feature>
<evidence type="ECO:0000256" key="1">
    <source>
        <dbReference type="SAM" id="MobiDB-lite"/>
    </source>
</evidence>
<reference evidence="2" key="1">
    <citation type="submission" date="2009-10" db="EMBL/GenBank/DDBJ databases">
        <title>The genome sequence of Streptomyces sviceus strain ATCC 29083.</title>
        <authorList>
            <consortium name="The Broad Institute Genome Sequencing Platform"/>
            <consortium name="Broad Institute Microbial Sequencing Center"/>
            <person name="Fischbach M."/>
            <person name="Godfrey P."/>
            <person name="Ward D."/>
            <person name="Young S."/>
            <person name="Zeng Q."/>
            <person name="Koehrsen M."/>
            <person name="Alvarado L."/>
            <person name="Berlin A.M."/>
            <person name="Bochicchio J."/>
            <person name="Borenstein D."/>
            <person name="Chapman S.B."/>
            <person name="Chen Z."/>
            <person name="Engels R."/>
            <person name="Freedman E."/>
            <person name="Gellesch M."/>
            <person name="Goldberg J."/>
            <person name="Griggs A."/>
            <person name="Gujja S."/>
            <person name="Heilman E.R."/>
            <person name="Heiman D.I."/>
            <person name="Hepburn T.A."/>
            <person name="Howarth C."/>
            <person name="Jen D."/>
            <person name="Larson L."/>
            <person name="Lewis B."/>
            <person name="Mehta T."/>
            <person name="Park D."/>
            <person name="Pearson M."/>
            <person name="Richards J."/>
            <person name="Roberts A."/>
            <person name="Saif S."/>
            <person name="Shea T.D."/>
            <person name="Shenoy N."/>
            <person name="Sisk P."/>
            <person name="Stolte C."/>
            <person name="Sykes S.N."/>
            <person name="Thomson T."/>
            <person name="Walk T."/>
            <person name="White J."/>
            <person name="Yandava C."/>
            <person name="Straight P."/>
            <person name="Clardy J."/>
            <person name="Hung D."/>
            <person name="Kolter R."/>
            <person name="Mekalanos J."/>
            <person name="Walker S."/>
            <person name="Walsh C.T."/>
            <person name="Wieland-Brown L.C."/>
            <person name="Haas B."/>
            <person name="Nusbaum C."/>
            <person name="Birren B."/>
        </authorList>
    </citation>
    <scope>NUCLEOTIDE SEQUENCE [LARGE SCALE GENOMIC DNA]</scope>
    <source>
        <strain evidence="2">ATCC 29083</strain>
    </source>
</reference>
<dbReference type="Proteomes" id="UP000002785">
    <property type="component" value="Chromosome"/>
</dbReference>
<name>B5HS92_STRX2</name>
<dbReference type="AlphaFoldDB" id="B5HS92"/>
<proteinExistence type="predicted"/>